<comment type="similarity">
    <text evidence="2">Belongs to the TEX28 family.</text>
</comment>
<reference evidence="10" key="1">
    <citation type="submission" date="2023-09" db="UniProtKB">
        <authorList>
            <consortium name="Ensembl"/>
        </authorList>
    </citation>
    <scope>IDENTIFICATION</scope>
</reference>
<dbReference type="GO" id="GO:0012505">
    <property type="term" value="C:endomembrane system"/>
    <property type="evidence" value="ECO:0007669"/>
    <property type="project" value="TreeGrafter"/>
</dbReference>
<feature type="transmembrane region" description="Helical" evidence="9">
    <location>
        <begin position="440"/>
        <end position="459"/>
    </location>
</feature>
<dbReference type="PANTHER" id="PTHR17613:SF9">
    <property type="entry name" value="TRANSMEMBRANE AND COILED-COIL DOMAINS PROTEIN 2"/>
    <property type="match status" value="1"/>
</dbReference>
<evidence type="ECO:0000256" key="1">
    <source>
        <dbReference type="ARBA" id="ARBA00004370"/>
    </source>
</evidence>
<evidence type="ECO:0000256" key="7">
    <source>
        <dbReference type="SAM" id="Coils"/>
    </source>
</evidence>
<feature type="transmembrane region" description="Helical" evidence="9">
    <location>
        <begin position="410"/>
        <end position="433"/>
    </location>
</feature>
<dbReference type="Pfam" id="PF10267">
    <property type="entry name" value="Tmemb_cc2"/>
    <property type="match status" value="1"/>
</dbReference>
<dbReference type="InterPro" id="IPR019394">
    <property type="entry name" value="TEX28/TMCC"/>
</dbReference>
<protein>
    <submittedName>
        <fullName evidence="10">Transmembrane and coiled-coil domain family 2</fullName>
    </submittedName>
</protein>
<dbReference type="GO" id="GO:0042982">
    <property type="term" value="P:amyloid precursor protein metabolic process"/>
    <property type="evidence" value="ECO:0007669"/>
    <property type="project" value="TreeGrafter"/>
</dbReference>
<keyword evidence="6 9" id="KW-0472">Membrane</keyword>
<feature type="region of interest" description="Disordered" evidence="8">
    <location>
        <begin position="199"/>
        <end position="280"/>
    </location>
</feature>
<accession>A0A3B4FI56</accession>
<evidence type="ECO:0000256" key="6">
    <source>
        <dbReference type="ARBA" id="ARBA00023136"/>
    </source>
</evidence>
<dbReference type="PANTHER" id="PTHR17613">
    <property type="entry name" value="CEREBRAL PROTEIN-11-RELATED"/>
    <property type="match status" value="1"/>
</dbReference>
<evidence type="ECO:0000313" key="10">
    <source>
        <dbReference type="Ensembl" id="ENSPNYP00000010202.1"/>
    </source>
</evidence>
<name>A0A3B4FI56_9CICH</name>
<feature type="compositionally biased region" description="Gly residues" evidence="8">
    <location>
        <begin position="239"/>
        <end position="257"/>
    </location>
</feature>
<dbReference type="AlphaFoldDB" id="A0A3B4FI56"/>
<dbReference type="GeneTree" id="ENSGT00940000158314"/>
<dbReference type="Ensembl" id="ENSPNYT00000010452.1">
    <property type="protein sequence ID" value="ENSPNYP00000010202.1"/>
    <property type="gene ID" value="ENSPNYG00000007706.1"/>
</dbReference>
<keyword evidence="5 7" id="KW-0175">Coiled coil</keyword>
<dbReference type="GO" id="GO:0016020">
    <property type="term" value="C:membrane"/>
    <property type="evidence" value="ECO:0007669"/>
    <property type="project" value="UniProtKB-SubCell"/>
</dbReference>
<evidence type="ECO:0000256" key="9">
    <source>
        <dbReference type="SAM" id="Phobius"/>
    </source>
</evidence>
<feature type="compositionally biased region" description="Basic residues" evidence="8">
    <location>
        <begin position="268"/>
        <end position="277"/>
    </location>
</feature>
<evidence type="ECO:0000256" key="8">
    <source>
        <dbReference type="SAM" id="MobiDB-lite"/>
    </source>
</evidence>
<evidence type="ECO:0000256" key="3">
    <source>
        <dbReference type="ARBA" id="ARBA00022692"/>
    </source>
</evidence>
<sequence>MYLDEVATLGLPSTTSHGGSDTNITESAVAGEPQRTRAALEHLQQKILKVTEQIRVEQEARDDNVAEYLKLAHNADKQQASRIKQVFEKKNQKSAQTIAHLHKKLEHYHKKLKEIEQNGPARQPKDVLRDMQQGLKDVGANVRAGISGFGGGVVEGVKGGVSALTHTAVVSKPREFASLIRNKFGSADNIAHLKDTLEDGVGGHAEDTPTPRALSGSATLVSSPKYGSDDECSSATSGSGAGSNSGGAGGGGGGGMLGPTMGSPRLDGHHHHHHHMHSSWDSLLEGLQEIKASQTHMEDAIEDMKGQLQSDYSYMTQCLQEERYRYERLEEQLNDLTELHQNEMTNLKQELASMEEKVAYQSYERARDIQEAVESCLTRITKLELQQQQQQVVQLEGVENANARALLGKLINVILALMAVLLVFVSTLANFITPLMKTRARVAATVLLTLLLFVLWKQWDFVELWLLPS</sequence>
<keyword evidence="4 9" id="KW-1133">Transmembrane helix</keyword>
<proteinExistence type="inferred from homology"/>
<feature type="coiled-coil region" evidence="7">
    <location>
        <begin position="319"/>
        <end position="357"/>
    </location>
</feature>
<evidence type="ECO:0000256" key="5">
    <source>
        <dbReference type="ARBA" id="ARBA00023054"/>
    </source>
</evidence>
<keyword evidence="3 9" id="KW-0812">Transmembrane</keyword>
<evidence type="ECO:0000256" key="4">
    <source>
        <dbReference type="ARBA" id="ARBA00022989"/>
    </source>
</evidence>
<evidence type="ECO:0000256" key="2">
    <source>
        <dbReference type="ARBA" id="ARBA00008108"/>
    </source>
</evidence>
<organism evidence="10">
    <name type="scientific">Pundamilia nyererei</name>
    <dbReference type="NCBI Taxonomy" id="303518"/>
    <lineage>
        <taxon>Eukaryota</taxon>
        <taxon>Metazoa</taxon>
        <taxon>Chordata</taxon>
        <taxon>Craniata</taxon>
        <taxon>Vertebrata</taxon>
        <taxon>Euteleostomi</taxon>
        <taxon>Actinopterygii</taxon>
        <taxon>Neopterygii</taxon>
        <taxon>Teleostei</taxon>
        <taxon>Neoteleostei</taxon>
        <taxon>Acanthomorphata</taxon>
        <taxon>Ovalentaria</taxon>
        <taxon>Cichlomorphae</taxon>
        <taxon>Cichliformes</taxon>
        <taxon>Cichlidae</taxon>
        <taxon>African cichlids</taxon>
        <taxon>Pseudocrenilabrinae</taxon>
        <taxon>Haplochromini</taxon>
        <taxon>Pundamilia</taxon>
    </lineage>
</organism>
<comment type="subcellular location">
    <subcellularLocation>
        <location evidence="1">Membrane</location>
    </subcellularLocation>
</comment>